<dbReference type="EMBL" id="BPQM01000017">
    <property type="protein sequence ID" value="GJD77550.1"/>
    <property type="molecule type" value="Genomic_DNA"/>
</dbReference>
<proteinExistence type="predicted"/>
<dbReference type="RefSeq" id="WP_238301310.1">
    <property type="nucleotide sequence ID" value="NZ_BPQM01000017.1"/>
</dbReference>
<dbReference type="InterPro" id="IPR009241">
    <property type="entry name" value="HigB-like"/>
</dbReference>
<dbReference type="AlphaFoldDB" id="A0AA37M9K5"/>
<dbReference type="Pfam" id="PF05973">
    <property type="entry name" value="Gp49"/>
    <property type="match status" value="1"/>
</dbReference>
<reference evidence="1" key="2">
    <citation type="submission" date="2021-08" db="EMBL/GenBank/DDBJ databases">
        <authorList>
            <person name="Tani A."/>
            <person name="Ola A."/>
            <person name="Ogura Y."/>
            <person name="Katsura K."/>
            <person name="Hayashi T."/>
        </authorList>
    </citation>
    <scope>NUCLEOTIDE SEQUENCE</scope>
    <source>
        <strain evidence="1">NBRC 103626</strain>
    </source>
</reference>
<organism evidence="1 2">
    <name type="scientific">Methylobacterium gregans</name>
    <dbReference type="NCBI Taxonomy" id="374424"/>
    <lineage>
        <taxon>Bacteria</taxon>
        <taxon>Pseudomonadati</taxon>
        <taxon>Pseudomonadota</taxon>
        <taxon>Alphaproteobacteria</taxon>
        <taxon>Hyphomicrobiales</taxon>
        <taxon>Methylobacteriaceae</taxon>
        <taxon>Methylobacterium</taxon>
    </lineage>
</organism>
<evidence type="ECO:0000313" key="1">
    <source>
        <dbReference type="EMBL" id="GJD77550.1"/>
    </source>
</evidence>
<sequence length="107" mass="12050">MPWQVEILDETVLGELDAWPPKVRAALDKIIERIESLGLEALHPPFVKHLQGKLWEMRPGAAGNEGRALYVTVTGQRVVIVVAFMKKSQRTPKRWLDLALERAKGIA</sequence>
<dbReference type="Proteomes" id="UP001055108">
    <property type="component" value="Unassembled WGS sequence"/>
</dbReference>
<accession>A0AA37M9K5</accession>
<protein>
    <submittedName>
        <fullName evidence="1">Endoribonuclease HigB1</fullName>
    </submittedName>
</protein>
<keyword evidence="2" id="KW-1185">Reference proteome</keyword>
<reference evidence="1" key="1">
    <citation type="journal article" date="2016" name="Front. Microbiol.">
        <title>Genome Sequence of the Piezophilic, Mesophilic Sulfate-Reducing Bacterium Desulfovibrio indicus J2T.</title>
        <authorList>
            <person name="Cao J."/>
            <person name="Maignien L."/>
            <person name="Shao Z."/>
            <person name="Alain K."/>
            <person name="Jebbar M."/>
        </authorList>
    </citation>
    <scope>NUCLEOTIDE SEQUENCE</scope>
    <source>
        <strain evidence="1">NBRC 103626</strain>
    </source>
</reference>
<name>A0AA37M9K5_9HYPH</name>
<comment type="caution">
    <text evidence="1">The sequence shown here is derived from an EMBL/GenBank/DDBJ whole genome shotgun (WGS) entry which is preliminary data.</text>
</comment>
<gene>
    <name evidence="1" type="primary">higB1</name>
    <name evidence="1" type="ORF">NBEOAGPD_0757</name>
</gene>
<evidence type="ECO:0000313" key="2">
    <source>
        <dbReference type="Proteomes" id="UP001055108"/>
    </source>
</evidence>